<dbReference type="Pfam" id="PF17667">
    <property type="entry name" value="Pkinase_fungal"/>
    <property type="match status" value="1"/>
</dbReference>
<gene>
    <name evidence="2" type="ORF">L227DRAFT_476746</name>
</gene>
<dbReference type="InterPro" id="IPR011009">
    <property type="entry name" value="Kinase-like_dom_sf"/>
</dbReference>
<accession>A0A5C2RSB9</accession>
<dbReference type="Proteomes" id="UP000313359">
    <property type="component" value="Unassembled WGS sequence"/>
</dbReference>
<proteinExistence type="predicted"/>
<feature type="domain" description="Protein kinase" evidence="1">
    <location>
        <begin position="1"/>
        <end position="100"/>
    </location>
</feature>
<dbReference type="GO" id="GO:0004672">
    <property type="term" value="F:protein kinase activity"/>
    <property type="evidence" value="ECO:0007669"/>
    <property type="project" value="InterPro"/>
</dbReference>
<sequence length="100" mass="11430">HGIAYIRCEYMHRDVSAGNLLIYPRIIVSESDKTVDVFWQGLLADWELAKHSSKKTALQPQRTGTWHFMSAYLLSNPDEPVTIADELEAFLHILIYGAVR</sequence>
<dbReference type="AlphaFoldDB" id="A0A5C2RSB9"/>
<dbReference type="InterPro" id="IPR000719">
    <property type="entry name" value="Prot_kinase_dom"/>
</dbReference>
<dbReference type="OrthoDB" id="2757790at2759"/>
<feature type="non-terminal residue" evidence="2">
    <location>
        <position position="100"/>
    </location>
</feature>
<dbReference type="Gene3D" id="1.10.510.10">
    <property type="entry name" value="Transferase(Phosphotransferase) domain 1"/>
    <property type="match status" value="1"/>
</dbReference>
<dbReference type="SUPFAM" id="SSF56112">
    <property type="entry name" value="Protein kinase-like (PK-like)"/>
    <property type="match status" value="1"/>
</dbReference>
<feature type="non-terminal residue" evidence="2">
    <location>
        <position position="1"/>
    </location>
</feature>
<protein>
    <recommendedName>
        <fullName evidence="1">Protein kinase domain-containing protein</fullName>
    </recommendedName>
</protein>
<name>A0A5C2RSB9_9APHY</name>
<dbReference type="PROSITE" id="PS50011">
    <property type="entry name" value="PROTEIN_KINASE_DOM"/>
    <property type="match status" value="1"/>
</dbReference>
<dbReference type="InterPro" id="IPR040976">
    <property type="entry name" value="Pkinase_fungal"/>
</dbReference>
<dbReference type="EMBL" id="ML122315">
    <property type="protein sequence ID" value="RPD53819.1"/>
    <property type="molecule type" value="Genomic_DNA"/>
</dbReference>
<organism evidence="2 3">
    <name type="scientific">Lentinus tigrinus ALCF2SS1-6</name>
    <dbReference type="NCBI Taxonomy" id="1328759"/>
    <lineage>
        <taxon>Eukaryota</taxon>
        <taxon>Fungi</taxon>
        <taxon>Dikarya</taxon>
        <taxon>Basidiomycota</taxon>
        <taxon>Agaricomycotina</taxon>
        <taxon>Agaricomycetes</taxon>
        <taxon>Polyporales</taxon>
        <taxon>Polyporaceae</taxon>
        <taxon>Lentinus</taxon>
    </lineage>
</organism>
<reference evidence="2" key="1">
    <citation type="journal article" date="2018" name="Genome Biol. Evol.">
        <title>Genomics and development of Lentinus tigrinus, a white-rot wood-decaying mushroom with dimorphic fruiting bodies.</title>
        <authorList>
            <person name="Wu B."/>
            <person name="Xu Z."/>
            <person name="Knudson A."/>
            <person name="Carlson A."/>
            <person name="Chen N."/>
            <person name="Kovaka S."/>
            <person name="LaButti K."/>
            <person name="Lipzen A."/>
            <person name="Pennachio C."/>
            <person name="Riley R."/>
            <person name="Schakwitz W."/>
            <person name="Umezawa K."/>
            <person name="Ohm R.A."/>
            <person name="Grigoriev I.V."/>
            <person name="Nagy L.G."/>
            <person name="Gibbons J."/>
            <person name="Hibbett D."/>
        </authorList>
    </citation>
    <scope>NUCLEOTIDE SEQUENCE [LARGE SCALE GENOMIC DNA]</scope>
    <source>
        <strain evidence="2">ALCF2SS1-6</strain>
    </source>
</reference>
<keyword evidence="3" id="KW-1185">Reference proteome</keyword>
<dbReference type="STRING" id="1328759.A0A5C2RSB9"/>
<evidence type="ECO:0000313" key="2">
    <source>
        <dbReference type="EMBL" id="RPD53819.1"/>
    </source>
</evidence>
<dbReference type="GO" id="GO:0005524">
    <property type="term" value="F:ATP binding"/>
    <property type="evidence" value="ECO:0007669"/>
    <property type="project" value="InterPro"/>
</dbReference>
<evidence type="ECO:0000313" key="3">
    <source>
        <dbReference type="Proteomes" id="UP000313359"/>
    </source>
</evidence>
<evidence type="ECO:0000259" key="1">
    <source>
        <dbReference type="PROSITE" id="PS50011"/>
    </source>
</evidence>